<evidence type="ECO:0000256" key="6">
    <source>
        <dbReference type="ARBA" id="ARBA00023136"/>
    </source>
</evidence>
<dbReference type="Proteomes" id="UP000419743">
    <property type="component" value="Unassembled WGS sequence"/>
</dbReference>
<feature type="domain" description="ABC transmembrane type-1" evidence="8">
    <location>
        <begin position="91"/>
        <end position="280"/>
    </location>
</feature>
<feature type="transmembrane region" description="Helical" evidence="7">
    <location>
        <begin position="94"/>
        <end position="118"/>
    </location>
</feature>
<feature type="transmembrane region" description="Helical" evidence="7">
    <location>
        <begin position="208"/>
        <end position="235"/>
    </location>
</feature>
<keyword evidence="10" id="KW-1185">Reference proteome</keyword>
<dbReference type="InterPro" id="IPR000515">
    <property type="entry name" value="MetI-like"/>
</dbReference>
<dbReference type="GO" id="GO:0055085">
    <property type="term" value="P:transmembrane transport"/>
    <property type="evidence" value="ECO:0007669"/>
    <property type="project" value="InterPro"/>
</dbReference>
<feature type="transmembrane region" description="Helical" evidence="7">
    <location>
        <begin position="259"/>
        <end position="280"/>
    </location>
</feature>
<evidence type="ECO:0000313" key="9">
    <source>
        <dbReference type="EMBL" id="VZO40443.1"/>
    </source>
</evidence>
<dbReference type="Gene3D" id="1.10.3720.10">
    <property type="entry name" value="MetI-like"/>
    <property type="match status" value="1"/>
</dbReference>
<dbReference type="PANTHER" id="PTHR43386:SF25">
    <property type="entry name" value="PEPTIDE ABC TRANSPORTER PERMEASE PROTEIN"/>
    <property type="match status" value="1"/>
</dbReference>
<comment type="caution">
    <text evidence="9">The sequence shown here is derived from an EMBL/GenBank/DDBJ whole genome shotgun (WGS) entry which is preliminary data.</text>
</comment>
<dbReference type="EMBL" id="CACRYJ010000070">
    <property type="protein sequence ID" value="VZO40443.1"/>
    <property type="molecule type" value="Genomic_DNA"/>
</dbReference>
<evidence type="ECO:0000256" key="4">
    <source>
        <dbReference type="ARBA" id="ARBA00022692"/>
    </source>
</evidence>
<evidence type="ECO:0000313" key="10">
    <source>
        <dbReference type="Proteomes" id="UP000419743"/>
    </source>
</evidence>
<dbReference type="Pfam" id="PF00528">
    <property type="entry name" value="BPD_transp_1"/>
    <property type="match status" value="1"/>
</dbReference>
<evidence type="ECO:0000256" key="1">
    <source>
        <dbReference type="ARBA" id="ARBA00004651"/>
    </source>
</evidence>
<dbReference type="SUPFAM" id="SSF161098">
    <property type="entry name" value="MetI-like"/>
    <property type="match status" value="1"/>
</dbReference>
<comment type="similarity">
    <text evidence="7">Belongs to the binding-protein-dependent transport system permease family.</text>
</comment>
<dbReference type="RefSeq" id="WP_156743710.1">
    <property type="nucleotide sequence ID" value="NZ_CACRYJ010000070.1"/>
</dbReference>
<evidence type="ECO:0000256" key="7">
    <source>
        <dbReference type="RuleBase" id="RU363032"/>
    </source>
</evidence>
<dbReference type="GO" id="GO:0005886">
    <property type="term" value="C:plasma membrane"/>
    <property type="evidence" value="ECO:0007669"/>
    <property type="project" value="UniProtKB-SubCell"/>
</dbReference>
<evidence type="ECO:0000259" key="8">
    <source>
        <dbReference type="PROSITE" id="PS50928"/>
    </source>
</evidence>
<dbReference type="InterPro" id="IPR035906">
    <property type="entry name" value="MetI-like_sf"/>
</dbReference>
<dbReference type="InterPro" id="IPR050366">
    <property type="entry name" value="BP-dependent_transpt_permease"/>
</dbReference>
<comment type="subcellular location">
    <subcellularLocation>
        <location evidence="1 7">Cell membrane</location>
        <topology evidence="1 7">Multi-pass membrane protein</topology>
    </subcellularLocation>
</comment>
<dbReference type="PANTHER" id="PTHR43386">
    <property type="entry name" value="OLIGOPEPTIDE TRANSPORT SYSTEM PERMEASE PROTEIN APPC"/>
    <property type="match status" value="1"/>
</dbReference>
<proteinExistence type="inferred from homology"/>
<name>A0A7M4DSJ9_9MICO</name>
<sequence>MAAVDAAAFTEVKGLRRQLRRTGVSVNSALLYASLAWMAVVVLAALIPGVLATDDPTVLDPARALQPPGAGTPLGTEQYGRSVATLLVHGARSAMIIGLCATAFGMMVGSVLGLIAGYVGGWVDMVIGRFIDMLMCFPGVLLALIIAAALGSTTTNLILAVGIATVPGFARVMRGQVLTVRGHLYVEAARSNGFSPTRTVFRHILPNALAPSVVMATVSIGVAIVVAASLSFLGLGPRTEVPDWGQLLSLGQPYLANSWWISTFPGITLTLTVIAVSLLGDWLRDRLDVE</sequence>
<keyword evidence="5 7" id="KW-1133">Transmembrane helix</keyword>
<feature type="transmembrane region" description="Helical" evidence="7">
    <location>
        <begin position="130"/>
        <end position="150"/>
    </location>
</feature>
<dbReference type="AlphaFoldDB" id="A0A7M4DSJ9"/>
<keyword evidence="4 7" id="KW-0812">Transmembrane</keyword>
<protein>
    <submittedName>
        <fullName evidence="9">Putative D,D-dipeptide transport system permease protein DdpC</fullName>
    </submittedName>
</protein>
<evidence type="ECO:0000256" key="3">
    <source>
        <dbReference type="ARBA" id="ARBA00022475"/>
    </source>
</evidence>
<feature type="transmembrane region" description="Helical" evidence="7">
    <location>
        <begin position="29"/>
        <end position="51"/>
    </location>
</feature>
<gene>
    <name evidence="9" type="primary">ddpC_9</name>
    <name evidence="9" type="ORF">HALOF300_05147</name>
</gene>
<accession>A0A7M4DSJ9</accession>
<reference evidence="9 10" key="1">
    <citation type="submission" date="2019-11" db="EMBL/GenBank/DDBJ databases">
        <authorList>
            <person name="Criscuolo A."/>
        </authorList>
    </citation>
    <scope>NUCLEOTIDE SEQUENCE [LARGE SCALE GENOMIC DNA]</scope>
    <source>
        <strain evidence="9">CIP111667</strain>
    </source>
</reference>
<organism evidence="9 10">
    <name type="scientific">Occultella aeris</name>
    <dbReference type="NCBI Taxonomy" id="2761496"/>
    <lineage>
        <taxon>Bacteria</taxon>
        <taxon>Bacillati</taxon>
        <taxon>Actinomycetota</taxon>
        <taxon>Actinomycetes</taxon>
        <taxon>Micrococcales</taxon>
        <taxon>Ruaniaceae</taxon>
        <taxon>Occultella</taxon>
    </lineage>
</organism>
<dbReference type="PROSITE" id="PS50928">
    <property type="entry name" value="ABC_TM1"/>
    <property type="match status" value="1"/>
</dbReference>
<dbReference type="CDD" id="cd06261">
    <property type="entry name" value="TM_PBP2"/>
    <property type="match status" value="1"/>
</dbReference>
<keyword evidence="2 7" id="KW-0813">Transport</keyword>
<keyword evidence="3" id="KW-1003">Cell membrane</keyword>
<keyword evidence="6 7" id="KW-0472">Membrane</keyword>
<evidence type="ECO:0000256" key="2">
    <source>
        <dbReference type="ARBA" id="ARBA00022448"/>
    </source>
</evidence>
<evidence type="ECO:0000256" key="5">
    <source>
        <dbReference type="ARBA" id="ARBA00022989"/>
    </source>
</evidence>